<dbReference type="EMBL" id="GBRH01214408">
    <property type="protein sequence ID" value="JAD83487.1"/>
    <property type="molecule type" value="Transcribed_RNA"/>
</dbReference>
<accession>A0A0A9DI93</accession>
<proteinExistence type="predicted"/>
<name>A0A0A9DI93_ARUDO</name>
<protein>
    <submittedName>
        <fullName evidence="1">Uncharacterized protein</fullName>
    </submittedName>
</protein>
<dbReference type="AlphaFoldDB" id="A0A0A9DI93"/>
<organism evidence="1">
    <name type="scientific">Arundo donax</name>
    <name type="common">Giant reed</name>
    <name type="synonym">Donax arundinaceus</name>
    <dbReference type="NCBI Taxonomy" id="35708"/>
    <lineage>
        <taxon>Eukaryota</taxon>
        <taxon>Viridiplantae</taxon>
        <taxon>Streptophyta</taxon>
        <taxon>Embryophyta</taxon>
        <taxon>Tracheophyta</taxon>
        <taxon>Spermatophyta</taxon>
        <taxon>Magnoliopsida</taxon>
        <taxon>Liliopsida</taxon>
        <taxon>Poales</taxon>
        <taxon>Poaceae</taxon>
        <taxon>PACMAD clade</taxon>
        <taxon>Arundinoideae</taxon>
        <taxon>Arundineae</taxon>
        <taxon>Arundo</taxon>
    </lineage>
</organism>
<sequence>MRTRCEQELIQALYRMGFADAMAASSSSPQSEAAITR</sequence>
<reference evidence="1" key="1">
    <citation type="submission" date="2014-09" db="EMBL/GenBank/DDBJ databases">
        <authorList>
            <person name="Magalhaes I.L.F."/>
            <person name="Oliveira U."/>
            <person name="Santos F.R."/>
            <person name="Vidigal T.H.D.A."/>
            <person name="Brescovit A.D."/>
            <person name="Santos A.J."/>
        </authorList>
    </citation>
    <scope>NUCLEOTIDE SEQUENCE</scope>
    <source>
        <tissue evidence="1">Shoot tissue taken approximately 20 cm above the soil surface</tissue>
    </source>
</reference>
<reference evidence="1" key="2">
    <citation type="journal article" date="2015" name="Data Brief">
        <title>Shoot transcriptome of the giant reed, Arundo donax.</title>
        <authorList>
            <person name="Barrero R.A."/>
            <person name="Guerrero F.D."/>
            <person name="Moolhuijzen P."/>
            <person name="Goolsby J.A."/>
            <person name="Tidwell J."/>
            <person name="Bellgard S.E."/>
            <person name="Bellgard M.I."/>
        </authorList>
    </citation>
    <scope>NUCLEOTIDE SEQUENCE</scope>
    <source>
        <tissue evidence="1">Shoot tissue taken approximately 20 cm above the soil surface</tissue>
    </source>
</reference>
<evidence type="ECO:0000313" key="1">
    <source>
        <dbReference type="EMBL" id="JAD83487.1"/>
    </source>
</evidence>